<dbReference type="SFLD" id="SFLDG01129">
    <property type="entry name" value="C1.5:_HAD__Beta-PGM__Phosphata"/>
    <property type="match status" value="1"/>
</dbReference>
<name>A0ABX3KV88_SALCS</name>
<dbReference type="InterPro" id="IPR023198">
    <property type="entry name" value="PGP-like_dom2"/>
</dbReference>
<accession>A0ABX3KV88</accession>
<dbReference type="RefSeq" id="WP_077668862.1">
    <property type="nucleotide sequence ID" value="NZ_MUFR01000001.1"/>
</dbReference>
<keyword evidence="2" id="KW-1185">Reference proteome</keyword>
<dbReference type="InterPro" id="IPR011951">
    <property type="entry name" value="HAD-SF_hydro_IA_YjjG/PynA"/>
</dbReference>
<dbReference type="NCBIfam" id="TIGR02254">
    <property type="entry name" value="YjjG_YfnB"/>
    <property type="match status" value="1"/>
</dbReference>
<dbReference type="SUPFAM" id="SSF56784">
    <property type="entry name" value="HAD-like"/>
    <property type="match status" value="1"/>
</dbReference>
<dbReference type="InterPro" id="IPR036412">
    <property type="entry name" value="HAD-like_sf"/>
</dbReference>
<dbReference type="InterPro" id="IPR023214">
    <property type="entry name" value="HAD_sf"/>
</dbReference>
<dbReference type="NCBIfam" id="NF006976">
    <property type="entry name" value="PRK09449.1"/>
    <property type="match status" value="1"/>
</dbReference>
<dbReference type="PANTHER" id="PTHR47478:SF1">
    <property type="entry name" value="PYRIMIDINE 5'-NUCLEOTIDASE YJJG"/>
    <property type="match status" value="1"/>
</dbReference>
<sequence length="223" mass="25073">MRYPWVLFDADETLFHFDAFAGLQRMFSRYNVNFDHHAFAEYSELNKPLWVQYQDGEIDAHTLQTERFTRWGERLNVAPATLNQGFLDAMAEICEPLPGARDLISAIKPHAHIGIITNGFTALQDIRLERTGLKSAISTLVISEQVGIAKPDPRIFEHAFEKMGNPPKDKILMVGDNPHSDVLGGMRAGIDTCWLNSDNTPSPAGITPTHQVESLFDLKAWLI</sequence>
<dbReference type="PANTHER" id="PTHR47478">
    <property type="match status" value="1"/>
</dbReference>
<organism evidence="1 2">
    <name type="scientific">Salinivibrio costicola subsp. alcaliphilus</name>
    <dbReference type="NCBI Taxonomy" id="272773"/>
    <lineage>
        <taxon>Bacteria</taxon>
        <taxon>Pseudomonadati</taxon>
        <taxon>Pseudomonadota</taxon>
        <taxon>Gammaproteobacteria</taxon>
        <taxon>Vibrionales</taxon>
        <taxon>Vibrionaceae</taxon>
        <taxon>Salinivibrio</taxon>
    </lineage>
</organism>
<evidence type="ECO:0000313" key="2">
    <source>
        <dbReference type="Proteomes" id="UP000189431"/>
    </source>
</evidence>
<dbReference type="Proteomes" id="UP000189431">
    <property type="component" value="Unassembled WGS sequence"/>
</dbReference>
<dbReference type="SFLD" id="SFLDS00003">
    <property type="entry name" value="Haloacid_Dehalogenase"/>
    <property type="match status" value="1"/>
</dbReference>
<protein>
    <submittedName>
        <fullName evidence="1">Noncanonical pyrimidine nucleotidase, YjjG family</fullName>
    </submittedName>
</protein>
<dbReference type="EMBL" id="MUFR01000001">
    <property type="protein sequence ID" value="OOF35485.1"/>
    <property type="molecule type" value="Genomic_DNA"/>
</dbReference>
<dbReference type="InterPro" id="IPR052550">
    <property type="entry name" value="Pyrimidine_5'-ntase_YjjG"/>
</dbReference>
<gene>
    <name evidence="1" type="ORF">BZJ21_00510</name>
</gene>
<dbReference type="NCBIfam" id="TIGR01509">
    <property type="entry name" value="HAD-SF-IA-v3"/>
    <property type="match status" value="1"/>
</dbReference>
<reference evidence="2" key="1">
    <citation type="submission" date="2017-01" db="EMBL/GenBank/DDBJ databases">
        <title>Draft genome of the species Salinivibrio costicola subsp. alcaliphilus.</title>
        <authorList>
            <person name="Lopez-Hermoso C."/>
            <person name="De La Haba R."/>
            <person name="Sanchez-Porro C."/>
            <person name="Ventosa A."/>
        </authorList>
    </citation>
    <scope>NUCLEOTIDE SEQUENCE [LARGE SCALE GENOMIC DNA]</scope>
    <source>
        <strain evidence="2">CBH448</strain>
    </source>
</reference>
<evidence type="ECO:0000313" key="1">
    <source>
        <dbReference type="EMBL" id="OOF35485.1"/>
    </source>
</evidence>
<proteinExistence type="predicted"/>
<dbReference type="InterPro" id="IPR006439">
    <property type="entry name" value="HAD-SF_hydro_IA"/>
</dbReference>
<dbReference type="Gene3D" id="1.10.150.240">
    <property type="entry name" value="Putative phosphatase, domain 2"/>
    <property type="match status" value="1"/>
</dbReference>
<dbReference type="Pfam" id="PF00702">
    <property type="entry name" value="Hydrolase"/>
    <property type="match status" value="1"/>
</dbReference>
<dbReference type="NCBIfam" id="TIGR01549">
    <property type="entry name" value="HAD-SF-IA-v1"/>
    <property type="match status" value="1"/>
</dbReference>
<comment type="caution">
    <text evidence="1">The sequence shown here is derived from an EMBL/GenBank/DDBJ whole genome shotgun (WGS) entry which is preliminary data.</text>
</comment>
<dbReference type="Gene3D" id="3.40.50.1000">
    <property type="entry name" value="HAD superfamily/HAD-like"/>
    <property type="match status" value="1"/>
</dbReference>